<dbReference type="Pfam" id="PF00413">
    <property type="entry name" value="Peptidase_M10"/>
    <property type="match status" value="1"/>
</dbReference>
<dbReference type="PANTHER" id="PTHR10201">
    <property type="entry name" value="MATRIX METALLOPROTEINASE"/>
    <property type="match status" value="1"/>
</dbReference>
<evidence type="ECO:0000256" key="3">
    <source>
        <dbReference type="ARBA" id="ARBA00022801"/>
    </source>
</evidence>
<evidence type="ECO:0000256" key="2">
    <source>
        <dbReference type="ARBA" id="ARBA00022723"/>
    </source>
</evidence>
<dbReference type="GO" id="GO:0031012">
    <property type="term" value="C:extracellular matrix"/>
    <property type="evidence" value="ECO:0007669"/>
    <property type="project" value="InterPro"/>
</dbReference>
<accession>A0A956NDK6</accession>
<evidence type="ECO:0000256" key="5">
    <source>
        <dbReference type="ARBA" id="ARBA00023049"/>
    </source>
</evidence>
<dbReference type="InterPro" id="IPR001818">
    <property type="entry name" value="Pept_M10_metallopeptidase"/>
</dbReference>
<evidence type="ECO:0000256" key="1">
    <source>
        <dbReference type="ARBA" id="ARBA00022670"/>
    </source>
</evidence>
<evidence type="ECO:0000313" key="7">
    <source>
        <dbReference type="EMBL" id="MCA9757063.1"/>
    </source>
</evidence>
<dbReference type="GO" id="GO:0004222">
    <property type="term" value="F:metalloendopeptidase activity"/>
    <property type="evidence" value="ECO:0007669"/>
    <property type="project" value="InterPro"/>
</dbReference>
<reference evidence="7" key="1">
    <citation type="submission" date="2020-04" db="EMBL/GenBank/DDBJ databases">
        <authorList>
            <person name="Zhang T."/>
        </authorList>
    </citation>
    <scope>NUCLEOTIDE SEQUENCE</scope>
    <source>
        <strain evidence="7">HKST-UBA02</strain>
    </source>
</reference>
<dbReference type="AlphaFoldDB" id="A0A956NDK6"/>
<dbReference type="GO" id="GO:0006508">
    <property type="term" value="P:proteolysis"/>
    <property type="evidence" value="ECO:0007669"/>
    <property type="project" value="UniProtKB-KW"/>
</dbReference>
<evidence type="ECO:0000259" key="6">
    <source>
        <dbReference type="SMART" id="SM00235"/>
    </source>
</evidence>
<organism evidence="7 8">
    <name type="scientific">Eiseniibacteriota bacterium</name>
    <dbReference type="NCBI Taxonomy" id="2212470"/>
    <lineage>
        <taxon>Bacteria</taxon>
        <taxon>Candidatus Eiseniibacteriota</taxon>
    </lineage>
</organism>
<reference evidence="7" key="2">
    <citation type="journal article" date="2021" name="Microbiome">
        <title>Successional dynamics and alternative stable states in a saline activated sludge microbial community over 9 years.</title>
        <authorList>
            <person name="Wang Y."/>
            <person name="Ye J."/>
            <person name="Ju F."/>
            <person name="Liu L."/>
            <person name="Boyd J.A."/>
            <person name="Deng Y."/>
            <person name="Parks D.H."/>
            <person name="Jiang X."/>
            <person name="Yin X."/>
            <person name="Woodcroft B.J."/>
            <person name="Tyson G.W."/>
            <person name="Hugenholtz P."/>
            <person name="Polz M.F."/>
            <person name="Zhang T."/>
        </authorList>
    </citation>
    <scope>NUCLEOTIDE SEQUENCE</scope>
    <source>
        <strain evidence="7">HKST-UBA02</strain>
    </source>
</reference>
<dbReference type="GO" id="GO:0008270">
    <property type="term" value="F:zinc ion binding"/>
    <property type="evidence" value="ECO:0007669"/>
    <property type="project" value="InterPro"/>
</dbReference>
<dbReference type="InterPro" id="IPR021190">
    <property type="entry name" value="Pept_M10A"/>
</dbReference>
<protein>
    <submittedName>
        <fullName evidence="7">Matrixin family metalloprotease</fullName>
        <ecNumber evidence="7">3.4.24.-</ecNumber>
    </submittedName>
</protein>
<dbReference type="PANTHER" id="PTHR10201:SF323">
    <property type="entry name" value="MATRIX METALLOPROTEINASE-21"/>
    <property type="match status" value="1"/>
</dbReference>
<keyword evidence="5 7" id="KW-0482">Metalloprotease</keyword>
<dbReference type="InterPro" id="IPR024079">
    <property type="entry name" value="MetalloPept_cat_dom_sf"/>
</dbReference>
<evidence type="ECO:0000313" key="8">
    <source>
        <dbReference type="Proteomes" id="UP000739538"/>
    </source>
</evidence>
<dbReference type="Proteomes" id="UP000739538">
    <property type="component" value="Unassembled WGS sequence"/>
</dbReference>
<dbReference type="Gene3D" id="3.40.390.10">
    <property type="entry name" value="Collagenase (Catalytic Domain)"/>
    <property type="match status" value="1"/>
</dbReference>
<name>A0A956NDK6_UNCEI</name>
<evidence type="ECO:0000256" key="4">
    <source>
        <dbReference type="ARBA" id="ARBA00022833"/>
    </source>
</evidence>
<feature type="domain" description="Peptidase metallopeptidase" evidence="6">
    <location>
        <begin position="70"/>
        <end position="258"/>
    </location>
</feature>
<comment type="caution">
    <text evidence="7">The sequence shown here is derived from an EMBL/GenBank/DDBJ whole genome shotgun (WGS) entry which is preliminary data.</text>
</comment>
<gene>
    <name evidence="7" type="ORF">KDA27_14760</name>
</gene>
<proteinExistence type="predicted"/>
<dbReference type="InterPro" id="IPR006026">
    <property type="entry name" value="Peptidase_Metallo"/>
</dbReference>
<dbReference type="SUPFAM" id="SSF55486">
    <property type="entry name" value="Metalloproteases ('zincins'), catalytic domain"/>
    <property type="match status" value="1"/>
</dbReference>
<sequence>MIGGRVLGAGPSATAAAFATAVALGLLGGLSQARAEDQDGGSSIVRTCPTEPGPSVRIYRAPWLRGGGIAGDGWDGPGLGSTTLFWHVEGASPDFSAGQRTALIAGLQAWASVVDVDFVELPVPNQERAVDFDFLVGDHSVVEPAEAGDPDCPFDGANGTLAHAGFPPGVSSACVDPMPETFAGNVHFDEAETWEQDTGSGAAFSLTLIACHEIGHAIGLVHDNSGGGDVMRPTFGPGDGFVGLSEDDIANAQSGYAVGPGAVVTLETTGVWVDSDAAGPELGTSAQPFNTVVEGTAGVPPLSTGIVVHIDAGNYPGGLVVTQNMVLRAENGVVTIGN</sequence>
<keyword evidence="4" id="KW-0862">Zinc</keyword>
<keyword evidence="3 7" id="KW-0378">Hydrolase</keyword>
<dbReference type="EMBL" id="JAGQHS010000079">
    <property type="protein sequence ID" value="MCA9757063.1"/>
    <property type="molecule type" value="Genomic_DNA"/>
</dbReference>
<keyword evidence="2" id="KW-0479">Metal-binding</keyword>
<keyword evidence="1" id="KW-0645">Protease</keyword>
<dbReference type="EC" id="3.4.24.-" evidence="7"/>
<dbReference type="PRINTS" id="PR00138">
    <property type="entry name" value="MATRIXIN"/>
</dbReference>
<dbReference type="SMART" id="SM00235">
    <property type="entry name" value="ZnMc"/>
    <property type="match status" value="1"/>
</dbReference>